<dbReference type="OrthoDB" id="8538693at2"/>
<comment type="subcellular location">
    <subcellularLocation>
        <location evidence="1 11">Cell outer membrane</location>
        <topology evidence="1 11">Multi-pass membrane protein</topology>
    </subcellularLocation>
</comment>
<keyword evidence="13" id="KW-0675">Receptor</keyword>
<dbReference type="Proteomes" id="UP000270261">
    <property type="component" value="Unassembled WGS sequence"/>
</dbReference>
<protein>
    <submittedName>
        <fullName evidence="13">TonB-dependent receptor</fullName>
    </submittedName>
</protein>
<comment type="caution">
    <text evidence="13">The sequence shown here is derived from an EMBL/GenBank/DDBJ whole genome shotgun (WGS) entry which is preliminary data.</text>
</comment>
<evidence type="ECO:0000256" key="8">
    <source>
        <dbReference type="ARBA" id="ARBA00023077"/>
    </source>
</evidence>
<dbReference type="Pfam" id="PF00593">
    <property type="entry name" value="TonB_dep_Rec_b-barrel"/>
    <property type="match status" value="1"/>
</dbReference>
<evidence type="ECO:0000256" key="1">
    <source>
        <dbReference type="ARBA" id="ARBA00004571"/>
    </source>
</evidence>
<sequence>MIWMAWPASTTSFSTPTGKPPVIRCPGRTGGGNIDYRDISDELRLNLGHSRDQLSGVAGVFYDHVTSDDRLNVRGLSSFHDVKSSVGVFSEASWRFAPAWMLTGGLRYQYDSVKRTGTSSLARAALDFDHSYHAVLPKVALSYDFSPALTAGVMVNKGYNPGGTGLSFASGRFFEFAPETVINRELFMRMKALDDRLQINANVFHALHKDAQTVVPDYLNGVVFGNVVRNADRAKSYGAELGAAYEVSDSLKLRGSLGYLHTRINRFSSLDGQAFVGNRFGSSPRYTLSAGFDWNITDQVSLHADVRHSDGYFSSDENLAAYRVGGYTVGNVQGSWQLTRDWELYGYVDNMFDAKKPTLKYDDRTAGGIVASMLEPRTVGMGVRFSF</sequence>
<dbReference type="GO" id="GO:0006826">
    <property type="term" value="P:iron ion transport"/>
    <property type="evidence" value="ECO:0007669"/>
    <property type="project" value="UniProtKB-KW"/>
</dbReference>
<evidence type="ECO:0000256" key="6">
    <source>
        <dbReference type="ARBA" id="ARBA00023004"/>
    </source>
</evidence>
<evidence type="ECO:0000256" key="11">
    <source>
        <dbReference type="PROSITE-ProRule" id="PRU01360"/>
    </source>
</evidence>
<gene>
    <name evidence="13" type="ORF">EHV23_13865</name>
</gene>
<name>A0A426FNZ4_9BURK</name>
<keyword evidence="14" id="KW-1185">Reference proteome</keyword>
<evidence type="ECO:0000256" key="3">
    <source>
        <dbReference type="ARBA" id="ARBA00022452"/>
    </source>
</evidence>
<keyword evidence="7" id="KW-0406">Ion transport</keyword>
<evidence type="ECO:0000256" key="9">
    <source>
        <dbReference type="ARBA" id="ARBA00023136"/>
    </source>
</evidence>
<keyword evidence="8" id="KW-0798">TonB box</keyword>
<evidence type="ECO:0000256" key="2">
    <source>
        <dbReference type="ARBA" id="ARBA00022448"/>
    </source>
</evidence>
<comment type="similarity">
    <text evidence="11">Belongs to the TonB-dependent receptor family.</text>
</comment>
<reference evidence="13 14" key="1">
    <citation type="submission" date="2018-11" db="EMBL/GenBank/DDBJ databases">
        <title>Genome sequencing of Lautropia sp. KCOM 2505 (= ChDC F240).</title>
        <authorList>
            <person name="Kook J.-K."/>
            <person name="Park S.-N."/>
            <person name="Lim Y.K."/>
        </authorList>
    </citation>
    <scope>NUCLEOTIDE SEQUENCE [LARGE SCALE GENOMIC DNA]</scope>
    <source>
        <strain evidence="13 14">KCOM 2505</strain>
    </source>
</reference>
<evidence type="ECO:0000256" key="4">
    <source>
        <dbReference type="ARBA" id="ARBA00022496"/>
    </source>
</evidence>
<feature type="domain" description="TonB-dependent receptor-like beta-barrel" evidence="12">
    <location>
        <begin position="27"/>
        <end position="350"/>
    </location>
</feature>
<evidence type="ECO:0000259" key="12">
    <source>
        <dbReference type="Pfam" id="PF00593"/>
    </source>
</evidence>
<evidence type="ECO:0000313" key="14">
    <source>
        <dbReference type="Proteomes" id="UP000270261"/>
    </source>
</evidence>
<dbReference type="GO" id="GO:0009279">
    <property type="term" value="C:cell outer membrane"/>
    <property type="evidence" value="ECO:0007669"/>
    <property type="project" value="UniProtKB-SubCell"/>
</dbReference>
<keyword evidence="9 11" id="KW-0472">Membrane</keyword>
<organism evidence="13 14">
    <name type="scientific">Lautropia dentalis</name>
    <dbReference type="NCBI Taxonomy" id="2490857"/>
    <lineage>
        <taxon>Bacteria</taxon>
        <taxon>Pseudomonadati</taxon>
        <taxon>Pseudomonadota</taxon>
        <taxon>Betaproteobacteria</taxon>
        <taxon>Burkholderiales</taxon>
        <taxon>Burkholderiaceae</taxon>
        <taxon>Lautropia</taxon>
    </lineage>
</organism>
<proteinExistence type="inferred from homology"/>
<dbReference type="EMBL" id="RRUE01000002">
    <property type="protein sequence ID" value="RRN44393.1"/>
    <property type="molecule type" value="Genomic_DNA"/>
</dbReference>
<keyword evidence="4" id="KW-0410">Iron transport</keyword>
<evidence type="ECO:0000256" key="10">
    <source>
        <dbReference type="ARBA" id="ARBA00023237"/>
    </source>
</evidence>
<dbReference type="InterPro" id="IPR000531">
    <property type="entry name" value="Beta-barrel_TonB"/>
</dbReference>
<keyword evidence="5 11" id="KW-0812">Transmembrane</keyword>
<evidence type="ECO:0000256" key="5">
    <source>
        <dbReference type="ARBA" id="ARBA00022692"/>
    </source>
</evidence>
<dbReference type="InterPro" id="IPR036942">
    <property type="entry name" value="Beta-barrel_TonB_sf"/>
</dbReference>
<keyword evidence="10 11" id="KW-0998">Cell outer membrane</keyword>
<keyword evidence="3 11" id="KW-1134">Transmembrane beta strand</keyword>
<evidence type="ECO:0000313" key="13">
    <source>
        <dbReference type="EMBL" id="RRN44393.1"/>
    </source>
</evidence>
<keyword evidence="2 11" id="KW-0813">Transport</keyword>
<dbReference type="PANTHER" id="PTHR32552">
    <property type="entry name" value="FERRICHROME IRON RECEPTOR-RELATED"/>
    <property type="match status" value="1"/>
</dbReference>
<dbReference type="PROSITE" id="PS52016">
    <property type="entry name" value="TONB_DEPENDENT_REC_3"/>
    <property type="match status" value="1"/>
</dbReference>
<accession>A0A426FNZ4</accession>
<evidence type="ECO:0000256" key="7">
    <source>
        <dbReference type="ARBA" id="ARBA00023065"/>
    </source>
</evidence>
<dbReference type="AlphaFoldDB" id="A0A426FNZ4"/>
<keyword evidence="6" id="KW-0408">Iron</keyword>
<dbReference type="InterPro" id="IPR039426">
    <property type="entry name" value="TonB-dep_rcpt-like"/>
</dbReference>
<dbReference type="SUPFAM" id="SSF56935">
    <property type="entry name" value="Porins"/>
    <property type="match status" value="1"/>
</dbReference>
<dbReference type="PANTHER" id="PTHR32552:SF81">
    <property type="entry name" value="TONB-DEPENDENT OUTER MEMBRANE RECEPTOR"/>
    <property type="match status" value="1"/>
</dbReference>
<dbReference type="Gene3D" id="2.40.170.20">
    <property type="entry name" value="TonB-dependent receptor, beta-barrel domain"/>
    <property type="match status" value="1"/>
</dbReference>